<evidence type="ECO:0000313" key="10">
    <source>
        <dbReference type="Proteomes" id="UP000003835"/>
    </source>
</evidence>
<dbReference type="EMBL" id="DS989852">
    <property type="protein sequence ID" value="EDX74697.1"/>
    <property type="molecule type" value="Genomic_DNA"/>
</dbReference>
<keyword evidence="10" id="KW-1185">Reference proteome</keyword>
<dbReference type="STRING" id="118168.MC7420_6175"/>
<keyword evidence="4" id="KW-0964">Secreted</keyword>
<evidence type="ECO:0000313" key="9">
    <source>
        <dbReference type="EMBL" id="EDX74697.1"/>
    </source>
</evidence>
<dbReference type="AlphaFoldDB" id="B4VTH8"/>
<dbReference type="Pfam" id="PF13448">
    <property type="entry name" value="DUF4114"/>
    <property type="match status" value="2"/>
</dbReference>
<organism evidence="9 10">
    <name type="scientific">Coleofasciculus chthonoplastes PCC 7420</name>
    <dbReference type="NCBI Taxonomy" id="118168"/>
    <lineage>
        <taxon>Bacteria</taxon>
        <taxon>Bacillati</taxon>
        <taxon>Cyanobacteriota</taxon>
        <taxon>Cyanophyceae</taxon>
        <taxon>Coleofasciculales</taxon>
        <taxon>Coleofasciculaceae</taxon>
        <taxon>Coleofasciculus</taxon>
    </lineage>
</organism>
<dbReference type="Proteomes" id="UP000003835">
    <property type="component" value="Unassembled WGS sequence"/>
</dbReference>
<dbReference type="GO" id="GO:0005576">
    <property type="term" value="C:extracellular region"/>
    <property type="evidence" value="ECO:0007669"/>
    <property type="project" value="UniProtKB-SubCell"/>
</dbReference>
<dbReference type="InterPro" id="IPR013783">
    <property type="entry name" value="Ig-like_fold"/>
</dbReference>
<dbReference type="PANTHER" id="PTHR11319">
    <property type="entry name" value="G PROTEIN-COUPLED RECEPTOR-RELATED"/>
    <property type="match status" value="1"/>
</dbReference>
<evidence type="ECO:0000256" key="6">
    <source>
        <dbReference type="ARBA" id="ARBA00023136"/>
    </source>
</evidence>
<protein>
    <submittedName>
        <fullName evidence="9">Fibronectin type III domain protein</fullName>
    </submittedName>
</protein>
<keyword evidence="5" id="KW-0732">Signal</keyword>
<reference evidence="9 10" key="1">
    <citation type="submission" date="2008-07" db="EMBL/GenBank/DDBJ databases">
        <authorList>
            <person name="Tandeau de Marsac N."/>
            <person name="Ferriera S."/>
            <person name="Johnson J."/>
            <person name="Kravitz S."/>
            <person name="Beeson K."/>
            <person name="Sutton G."/>
            <person name="Rogers Y.-H."/>
            <person name="Friedman R."/>
            <person name="Frazier M."/>
            <person name="Venter J.C."/>
        </authorList>
    </citation>
    <scope>NUCLEOTIDE SEQUENCE [LARGE SCALE GENOMIC DNA]</scope>
    <source>
        <strain evidence="9 10">PCC 7420</strain>
    </source>
</reference>
<dbReference type="SMART" id="SM00710">
    <property type="entry name" value="PbH1"/>
    <property type="match status" value="6"/>
</dbReference>
<dbReference type="SMART" id="SM00060">
    <property type="entry name" value="FN3"/>
    <property type="match status" value="1"/>
</dbReference>
<dbReference type="Pfam" id="PF00041">
    <property type="entry name" value="fn3"/>
    <property type="match status" value="1"/>
</dbReference>
<accession>B4VTH8</accession>
<feature type="domain" description="Fibronectin type-III" evidence="8">
    <location>
        <begin position="492"/>
        <end position="584"/>
    </location>
</feature>
<dbReference type="InterPro" id="IPR036116">
    <property type="entry name" value="FN3_sf"/>
</dbReference>
<dbReference type="InterPro" id="IPR011050">
    <property type="entry name" value="Pectin_lyase_fold/virulence"/>
</dbReference>
<dbReference type="Gene3D" id="2.160.20.10">
    <property type="entry name" value="Single-stranded right-handed beta-helix, Pectin lyase-like"/>
    <property type="match status" value="1"/>
</dbReference>
<dbReference type="CDD" id="cd00063">
    <property type="entry name" value="FN3"/>
    <property type="match status" value="1"/>
</dbReference>
<dbReference type="PANTHER" id="PTHR11319:SF35">
    <property type="entry name" value="OUTER MEMBRANE PROTEIN PMPC-RELATED"/>
    <property type="match status" value="1"/>
</dbReference>
<dbReference type="InterPro" id="IPR025193">
    <property type="entry name" value="DUF4114"/>
</dbReference>
<dbReference type="InterPro" id="IPR006626">
    <property type="entry name" value="PbH1"/>
</dbReference>
<dbReference type="Gene3D" id="2.60.40.10">
    <property type="entry name" value="Immunoglobulins"/>
    <property type="match status" value="1"/>
</dbReference>
<dbReference type="PROSITE" id="PS50853">
    <property type="entry name" value="FN3"/>
    <property type="match status" value="1"/>
</dbReference>
<keyword evidence="7" id="KW-0998">Cell outer membrane</keyword>
<dbReference type="eggNOG" id="COG4733">
    <property type="taxonomic scope" value="Bacteria"/>
</dbReference>
<sequence>MHAIEIMTTIAVTSAADSGAGSLRAAISQAQAGDTIQFDSSLANKMITLTTGSLEVDEHLTIDGENAPGLTISGNNQYRVIDVVNDSDFTLKNLIIANGKTQNVGKDGAGAGLRTASRSTLTVVNSVFENNHANGEGGGAIFAGFRGISTIVNSKFTGNSTSANNQSGKSERGGGAISVGGSGVLTVIDSEFNNNTGRNGGAINILWTNLKVENSTFTENSSIDAGGAIFTDGASEKINDEVPIGGKIEILNSRFEKNKGVGQGGSLFLYVYGSDEVIVENSTIINNQVVENAKGDSLGGGLRHGNGKLTIRHTTFAYNQSDSQGGALWIGEVSPVTIDNSIFYGNRAEKTDGQGGLGGAITFGNGSNPTNITNTTVANNYAGFMGGAFWGGGDNVTLKNTLAADNLANNGGKDWNINHHTGTVFSDGGGNFQSNDPNPEDRKITENAVLLDPDLEPFTDNEGAVQTAPRARHPEVTGGSVLSVSRSTFPNAPSDLMVTAISATQTELTWTDNSDDETGFKIERSRDQQNWTVVATTAADATRYRDTDLTSNTPYYYRLRAINDIGDSSAISAQVTTDSITPPVPSPSLIQEPALSRTSEDVFLVEGDSDEVQLQFDLTATDTDSVNEIGIFWVDDQSGSINGIAPGEVGYLEAALNQSQVIFSVLPGNPFPDLSVTRQFGVNGGQEFGFYLVTNSTTDTVRAELAAGGTPDNVLFGLTSANGDQFDPVQVSELGDNHYNLAWEDGEDGDFKDLVFTVQLTQTQPVVGTQLQGGQEGEIIDLRDQVTGMIPAVFGVNSDADYDNSFGFYVIDDLDGRIGDLLPGDPGYAEAAVSQRLDTEAGLPAGMLVAPFIIADGTAEEFLAENPHNQSGQEVMAYFTFMVANPDGKDHVRLLGDNTFGFEDQWAGGDNDFNDMVVEVNFV</sequence>
<gene>
    <name evidence="9" type="ORF">MC7420_6175</name>
</gene>
<dbReference type="InterPro" id="IPR003961">
    <property type="entry name" value="FN3_dom"/>
</dbReference>
<dbReference type="Pfam" id="PF02415">
    <property type="entry name" value="Chlam_PMP"/>
    <property type="match status" value="1"/>
</dbReference>
<evidence type="ECO:0000256" key="3">
    <source>
        <dbReference type="ARBA" id="ARBA00004613"/>
    </source>
</evidence>
<evidence type="ECO:0000256" key="2">
    <source>
        <dbReference type="ARBA" id="ARBA00004442"/>
    </source>
</evidence>
<evidence type="ECO:0000259" key="8">
    <source>
        <dbReference type="PROSITE" id="PS50853"/>
    </source>
</evidence>
<dbReference type="SUPFAM" id="SSF49265">
    <property type="entry name" value="Fibronectin type III"/>
    <property type="match status" value="1"/>
</dbReference>
<dbReference type="eggNOG" id="COG2931">
    <property type="taxonomic scope" value="Bacteria"/>
</dbReference>
<evidence type="ECO:0000256" key="4">
    <source>
        <dbReference type="ARBA" id="ARBA00022525"/>
    </source>
</evidence>
<comment type="subcellular location">
    <subcellularLocation>
        <location evidence="1">Cell envelope</location>
    </subcellularLocation>
    <subcellularLocation>
        <location evidence="2">Cell outer membrane</location>
    </subcellularLocation>
    <subcellularLocation>
        <location evidence="3">Secreted</location>
    </subcellularLocation>
</comment>
<name>B4VTH8_9CYAN</name>
<dbReference type="GO" id="GO:0009279">
    <property type="term" value="C:cell outer membrane"/>
    <property type="evidence" value="ECO:0007669"/>
    <property type="project" value="UniProtKB-SubCell"/>
</dbReference>
<dbReference type="HOGENOM" id="CLU_312099_0_0_3"/>
<dbReference type="InterPro" id="IPR012334">
    <property type="entry name" value="Pectin_lyas_fold"/>
</dbReference>
<proteinExistence type="predicted"/>
<keyword evidence="6" id="KW-0472">Membrane</keyword>
<dbReference type="SUPFAM" id="SSF51126">
    <property type="entry name" value="Pectin lyase-like"/>
    <property type="match status" value="2"/>
</dbReference>
<evidence type="ECO:0000256" key="1">
    <source>
        <dbReference type="ARBA" id="ARBA00004196"/>
    </source>
</evidence>
<evidence type="ECO:0000256" key="7">
    <source>
        <dbReference type="ARBA" id="ARBA00023237"/>
    </source>
</evidence>
<evidence type="ECO:0000256" key="5">
    <source>
        <dbReference type="ARBA" id="ARBA00022729"/>
    </source>
</evidence>
<dbReference type="InterPro" id="IPR003368">
    <property type="entry name" value="POMP_repeat"/>
</dbReference>